<keyword evidence="4" id="KW-1185">Reference proteome</keyword>
<dbReference type="Proteomes" id="UP000070463">
    <property type="component" value="Unassembled WGS sequence"/>
</dbReference>
<evidence type="ECO:0000313" key="4">
    <source>
        <dbReference type="Proteomes" id="UP000070463"/>
    </source>
</evidence>
<dbReference type="Pfam" id="PF04326">
    <property type="entry name" value="SLFN_AlbA_2"/>
    <property type="match status" value="1"/>
</dbReference>
<feature type="domain" description="Schlafen AlbA-2" evidence="2">
    <location>
        <begin position="14"/>
        <end position="119"/>
    </location>
</feature>
<dbReference type="Pfam" id="PF01022">
    <property type="entry name" value="HTH_5"/>
    <property type="match status" value="1"/>
</dbReference>
<gene>
    <name evidence="3" type="ORF">AKJ37_05890</name>
</gene>
<dbReference type="CDD" id="cd00090">
    <property type="entry name" value="HTH_ARSR"/>
    <property type="match status" value="1"/>
</dbReference>
<evidence type="ECO:0008006" key="5">
    <source>
        <dbReference type="Google" id="ProtNLM"/>
    </source>
</evidence>
<name>A0A133UPQ0_9EURY</name>
<dbReference type="Gene3D" id="3.30.950.30">
    <property type="entry name" value="Schlafen, AAA domain"/>
    <property type="match status" value="1"/>
</dbReference>
<reference evidence="3 4" key="1">
    <citation type="journal article" date="2016" name="Sci. Rep.">
        <title>Metabolic traits of an uncultured archaeal lineage -MSBL1- from brine pools of the Red Sea.</title>
        <authorList>
            <person name="Mwirichia R."/>
            <person name="Alam I."/>
            <person name="Rashid M."/>
            <person name="Vinu M."/>
            <person name="Ba-Alawi W."/>
            <person name="Anthony Kamau A."/>
            <person name="Kamanda Ngugi D."/>
            <person name="Goker M."/>
            <person name="Klenk H.P."/>
            <person name="Bajic V."/>
            <person name="Stingl U."/>
        </authorList>
    </citation>
    <scope>NUCLEOTIDE SEQUENCE [LARGE SCALE GENOMIC DNA]</scope>
    <source>
        <strain evidence="3">SCGC-AAA259I09</strain>
    </source>
</reference>
<dbReference type="InterPro" id="IPR038475">
    <property type="entry name" value="RecG_C_sf"/>
</dbReference>
<dbReference type="Gene3D" id="1.10.10.10">
    <property type="entry name" value="Winged helix-like DNA-binding domain superfamily/Winged helix DNA-binding domain"/>
    <property type="match status" value="1"/>
</dbReference>
<dbReference type="SUPFAM" id="SSF46785">
    <property type="entry name" value="Winged helix' DNA-binding domain"/>
    <property type="match status" value="1"/>
</dbReference>
<organism evidence="3 4">
    <name type="scientific">candidate division MSBL1 archaeon SCGC-AAA259I09</name>
    <dbReference type="NCBI Taxonomy" id="1698267"/>
    <lineage>
        <taxon>Archaea</taxon>
        <taxon>Methanobacteriati</taxon>
        <taxon>Methanobacteriota</taxon>
        <taxon>candidate division MSBL1</taxon>
    </lineage>
</organism>
<dbReference type="InterPro" id="IPR036390">
    <property type="entry name" value="WH_DNA-bd_sf"/>
</dbReference>
<dbReference type="InterPro" id="IPR036388">
    <property type="entry name" value="WH-like_DNA-bd_sf"/>
</dbReference>
<dbReference type="GO" id="GO:0003700">
    <property type="term" value="F:DNA-binding transcription factor activity"/>
    <property type="evidence" value="ECO:0007669"/>
    <property type="project" value="InterPro"/>
</dbReference>
<proteinExistence type="predicted"/>
<feature type="domain" description="HTH arsR-type" evidence="1">
    <location>
        <begin position="365"/>
        <end position="407"/>
    </location>
</feature>
<evidence type="ECO:0000259" key="1">
    <source>
        <dbReference type="Pfam" id="PF01022"/>
    </source>
</evidence>
<dbReference type="InterPro" id="IPR007421">
    <property type="entry name" value="Schlafen_AlbA_2_dom"/>
</dbReference>
<dbReference type="PANTHER" id="PTHR30595">
    <property type="entry name" value="GLPR-RELATED TRANSCRIPTIONAL REPRESSOR"/>
    <property type="match status" value="1"/>
</dbReference>
<sequence length="422" mass="47908">MKTEEFLDYLKEGESENLEFKSRVSDDIGEEICALSNLDGGHIFVGVSDDGGIRGCDVKASKETISQHLNNITPPVEVYYDRIEIDEKEVLIVRVPESDHLCGIGGTIYLRTGTSKRPLSIPEIMSRGAETLLFEVDKTPTDQLPDDEYIEEFSSKTRGDIDDLHQYLRNMGAITEEGKLTLAGLLFFHEKPQSTLPHASVRMIFQDDSWKRFSGPIWKIVENIENELKGKLALSSIQPGFKRIDVYEYPIKAVREAIVNSLVHRNYAIKSEVFIELDSNKLVIKNPGSFPPGTTPENPNPIPRNPIIYELMFQVGYVERQGRGIELIKEECEKHPFVSINYELDSNFTTLTFKKEVESLSKKERNILSSLSEREKSASEIASELDVSKTTVLRKIDRLKEIGFVEKIGKGPATRYRLKEKF</sequence>
<dbReference type="PANTHER" id="PTHR30595:SF6">
    <property type="entry name" value="SCHLAFEN ALBA-2 DOMAIN-CONTAINING PROTEIN"/>
    <property type="match status" value="1"/>
</dbReference>
<dbReference type="Pfam" id="PF13749">
    <property type="entry name" value="HATPase_c_4"/>
    <property type="match status" value="1"/>
</dbReference>
<dbReference type="InterPro" id="IPR011991">
    <property type="entry name" value="ArsR-like_HTH"/>
</dbReference>
<comment type="caution">
    <text evidence="3">The sequence shown here is derived from an EMBL/GenBank/DDBJ whole genome shotgun (WGS) entry which is preliminary data.</text>
</comment>
<evidence type="ECO:0000259" key="2">
    <source>
        <dbReference type="Pfam" id="PF04326"/>
    </source>
</evidence>
<dbReference type="AlphaFoldDB" id="A0A133UPQ0"/>
<dbReference type="InterPro" id="IPR038461">
    <property type="entry name" value="Schlafen_AlbA_2_dom_sf"/>
</dbReference>
<dbReference type="InterPro" id="IPR001845">
    <property type="entry name" value="HTH_ArsR_DNA-bd_dom"/>
</dbReference>
<dbReference type="Gene3D" id="3.30.565.60">
    <property type="match status" value="1"/>
</dbReference>
<dbReference type="EMBL" id="LHXR01000102">
    <property type="protein sequence ID" value="KXA96171.1"/>
    <property type="molecule type" value="Genomic_DNA"/>
</dbReference>
<protein>
    <recommendedName>
        <fullName evidence="5">HTH arsR-type domain-containing protein</fullName>
    </recommendedName>
</protein>
<accession>A0A133UPQ0</accession>
<evidence type="ECO:0000313" key="3">
    <source>
        <dbReference type="EMBL" id="KXA96171.1"/>
    </source>
</evidence>